<gene>
    <name evidence="8" type="ORF">F3Y22_tig00111128pilonHSYRG00123</name>
</gene>
<comment type="caution">
    <text evidence="8">The sequence shown here is derived from an EMBL/GenBank/DDBJ whole genome shotgun (WGS) entry which is preliminary data.</text>
</comment>
<keyword evidence="7" id="KW-0503">Monooxygenase</keyword>
<evidence type="ECO:0000313" key="8">
    <source>
        <dbReference type="EMBL" id="KAE8684527.1"/>
    </source>
</evidence>
<dbReference type="AlphaFoldDB" id="A0A6A2YYX2"/>
<evidence type="ECO:0000256" key="5">
    <source>
        <dbReference type="ARBA" id="ARBA00023002"/>
    </source>
</evidence>
<accession>A0A6A2YYX2</accession>
<protein>
    <recommendedName>
        <fullName evidence="10">Cytochrome P450</fullName>
    </recommendedName>
</protein>
<keyword evidence="3" id="KW-0349">Heme</keyword>
<evidence type="ECO:0000256" key="1">
    <source>
        <dbReference type="ARBA" id="ARBA00001971"/>
    </source>
</evidence>
<dbReference type="InterPro" id="IPR001128">
    <property type="entry name" value="Cyt_P450"/>
</dbReference>
<comment type="similarity">
    <text evidence="2">Belongs to the cytochrome P450 family.</text>
</comment>
<dbReference type="GO" id="GO:0004497">
    <property type="term" value="F:monooxygenase activity"/>
    <property type="evidence" value="ECO:0007669"/>
    <property type="project" value="UniProtKB-KW"/>
</dbReference>
<keyword evidence="9" id="KW-1185">Reference proteome</keyword>
<evidence type="ECO:0008006" key="10">
    <source>
        <dbReference type="Google" id="ProtNLM"/>
    </source>
</evidence>
<dbReference type="EMBL" id="VEPZ02001238">
    <property type="protein sequence ID" value="KAE8684527.1"/>
    <property type="molecule type" value="Genomic_DNA"/>
</dbReference>
<keyword evidence="4" id="KW-0479">Metal-binding</keyword>
<evidence type="ECO:0000256" key="6">
    <source>
        <dbReference type="ARBA" id="ARBA00023004"/>
    </source>
</evidence>
<evidence type="ECO:0000256" key="4">
    <source>
        <dbReference type="ARBA" id="ARBA00022723"/>
    </source>
</evidence>
<evidence type="ECO:0000256" key="3">
    <source>
        <dbReference type="ARBA" id="ARBA00022617"/>
    </source>
</evidence>
<proteinExistence type="inferred from homology"/>
<dbReference type="Pfam" id="PF00067">
    <property type="entry name" value="p450"/>
    <property type="match status" value="1"/>
</dbReference>
<dbReference type="Gene3D" id="1.10.630.10">
    <property type="entry name" value="Cytochrome P450"/>
    <property type="match status" value="1"/>
</dbReference>
<keyword evidence="5" id="KW-0560">Oxidoreductase</keyword>
<dbReference type="GO" id="GO:0005506">
    <property type="term" value="F:iron ion binding"/>
    <property type="evidence" value="ECO:0007669"/>
    <property type="project" value="InterPro"/>
</dbReference>
<dbReference type="Proteomes" id="UP000436088">
    <property type="component" value="Unassembled WGS sequence"/>
</dbReference>
<evidence type="ECO:0000256" key="2">
    <source>
        <dbReference type="ARBA" id="ARBA00010617"/>
    </source>
</evidence>
<dbReference type="GO" id="GO:0016705">
    <property type="term" value="F:oxidoreductase activity, acting on paired donors, with incorporation or reduction of molecular oxygen"/>
    <property type="evidence" value="ECO:0007669"/>
    <property type="project" value="InterPro"/>
</dbReference>
<evidence type="ECO:0000256" key="7">
    <source>
        <dbReference type="ARBA" id="ARBA00023033"/>
    </source>
</evidence>
<sequence length="233" mass="26922">MGELIQSLDRLSSQEVPVDFQHLLSKHMFHIACRMATGYDPSRFSIDSHESRFSDAISDAFEAIFARHLLPESVWRLQKWLGVGKEKKLNDAWVTLDHLFSQYISLKQKELSNRATMDDVEVDFNAVELHMIGHKLVEPLSISEEVIRDNVLGIMFATHDTTSTVLTWFFWLLTKHPKVETKIRQEMKKLLHGTTKSVIFDPEELSKMVYLHKTLRNVEAVPSDSFPWKNSAP</sequence>
<dbReference type="PANTHER" id="PTHR24296">
    <property type="entry name" value="CYTOCHROME P450"/>
    <property type="match status" value="1"/>
</dbReference>
<reference evidence="8" key="1">
    <citation type="submission" date="2019-09" db="EMBL/GenBank/DDBJ databases">
        <title>Draft genome information of white flower Hibiscus syriacus.</title>
        <authorList>
            <person name="Kim Y.-M."/>
        </authorList>
    </citation>
    <scope>NUCLEOTIDE SEQUENCE [LARGE SCALE GENOMIC DNA]</scope>
    <source>
        <strain evidence="8">YM2019G1</strain>
    </source>
</reference>
<dbReference type="InterPro" id="IPR036396">
    <property type="entry name" value="Cyt_P450_sf"/>
</dbReference>
<dbReference type="GO" id="GO:0020037">
    <property type="term" value="F:heme binding"/>
    <property type="evidence" value="ECO:0007669"/>
    <property type="project" value="InterPro"/>
</dbReference>
<comment type="cofactor">
    <cofactor evidence="1">
        <name>heme</name>
        <dbReference type="ChEBI" id="CHEBI:30413"/>
    </cofactor>
</comment>
<name>A0A6A2YYX2_HIBSY</name>
<dbReference type="SUPFAM" id="SSF48264">
    <property type="entry name" value="Cytochrome P450"/>
    <property type="match status" value="1"/>
</dbReference>
<evidence type="ECO:0000313" key="9">
    <source>
        <dbReference type="Proteomes" id="UP000436088"/>
    </source>
</evidence>
<organism evidence="8 9">
    <name type="scientific">Hibiscus syriacus</name>
    <name type="common">Rose of Sharon</name>
    <dbReference type="NCBI Taxonomy" id="106335"/>
    <lineage>
        <taxon>Eukaryota</taxon>
        <taxon>Viridiplantae</taxon>
        <taxon>Streptophyta</taxon>
        <taxon>Embryophyta</taxon>
        <taxon>Tracheophyta</taxon>
        <taxon>Spermatophyta</taxon>
        <taxon>Magnoliopsida</taxon>
        <taxon>eudicotyledons</taxon>
        <taxon>Gunneridae</taxon>
        <taxon>Pentapetalae</taxon>
        <taxon>rosids</taxon>
        <taxon>malvids</taxon>
        <taxon>Malvales</taxon>
        <taxon>Malvaceae</taxon>
        <taxon>Malvoideae</taxon>
        <taxon>Hibiscus</taxon>
    </lineage>
</organism>
<keyword evidence="6" id="KW-0408">Iron</keyword>